<evidence type="ECO:0000259" key="4">
    <source>
        <dbReference type="PROSITE" id="PS51898"/>
    </source>
</evidence>
<dbReference type="InterPro" id="IPR044068">
    <property type="entry name" value="CB"/>
</dbReference>
<keyword evidence="7" id="KW-1185">Reference proteome</keyword>
<dbReference type="PROSITE" id="PS51900">
    <property type="entry name" value="CB"/>
    <property type="match status" value="1"/>
</dbReference>
<proteinExistence type="predicted"/>
<dbReference type="InterPro" id="IPR050090">
    <property type="entry name" value="Tyrosine_recombinase_XerCD"/>
</dbReference>
<keyword evidence="2" id="KW-0233">DNA recombination</keyword>
<dbReference type="PROSITE" id="PS51898">
    <property type="entry name" value="TYR_RECOMBINASE"/>
    <property type="match status" value="1"/>
</dbReference>
<dbReference type="InterPro" id="IPR002104">
    <property type="entry name" value="Integrase_catalytic"/>
</dbReference>
<comment type="caution">
    <text evidence="6">The sequence shown here is derived from an EMBL/GenBank/DDBJ whole genome shotgun (WGS) entry which is preliminary data.</text>
</comment>
<dbReference type="AlphaFoldDB" id="A0A923LJT0"/>
<dbReference type="InterPro" id="IPR011010">
    <property type="entry name" value="DNA_brk_join_enz"/>
</dbReference>
<dbReference type="InterPro" id="IPR013762">
    <property type="entry name" value="Integrase-like_cat_sf"/>
</dbReference>
<evidence type="ECO:0000313" key="6">
    <source>
        <dbReference type="EMBL" id="MBC5689259.1"/>
    </source>
</evidence>
<dbReference type="InterPro" id="IPR010998">
    <property type="entry name" value="Integrase_recombinase_N"/>
</dbReference>
<name>A0A923LJT0_9FIRM</name>
<organism evidence="6 7">
    <name type="scientific">Mediterraneibacter hominis</name>
    <dbReference type="NCBI Taxonomy" id="2763054"/>
    <lineage>
        <taxon>Bacteria</taxon>
        <taxon>Bacillati</taxon>
        <taxon>Bacillota</taxon>
        <taxon>Clostridia</taxon>
        <taxon>Lachnospirales</taxon>
        <taxon>Lachnospiraceae</taxon>
        <taxon>Mediterraneibacter</taxon>
    </lineage>
</organism>
<gene>
    <name evidence="6" type="ORF">H8S37_10060</name>
</gene>
<evidence type="ECO:0000313" key="7">
    <source>
        <dbReference type="Proteomes" id="UP000652477"/>
    </source>
</evidence>
<reference evidence="6" key="1">
    <citation type="submission" date="2020-08" db="EMBL/GenBank/DDBJ databases">
        <title>Genome public.</title>
        <authorList>
            <person name="Liu C."/>
            <person name="Sun Q."/>
        </authorList>
    </citation>
    <scope>NUCLEOTIDE SEQUENCE</scope>
    <source>
        <strain evidence="6">NSJ-55</strain>
    </source>
</reference>
<accession>A0A923LJT0</accession>
<evidence type="ECO:0000259" key="5">
    <source>
        <dbReference type="PROSITE" id="PS51900"/>
    </source>
</evidence>
<feature type="domain" description="Core-binding (CB)" evidence="5">
    <location>
        <begin position="99"/>
        <end position="185"/>
    </location>
</feature>
<evidence type="ECO:0000256" key="3">
    <source>
        <dbReference type="PROSITE-ProRule" id="PRU01248"/>
    </source>
</evidence>
<dbReference type="Proteomes" id="UP000652477">
    <property type="component" value="Unassembled WGS sequence"/>
</dbReference>
<keyword evidence="1 3" id="KW-0238">DNA-binding</keyword>
<dbReference type="SUPFAM" id="SSF56349">
    <property type="entry name" value="DNA breaking-rejoining enzymes"/>
    <property type="match status" value="1"/>
</dbReference>
<feature type="domain" description="Tyr recombinase" evidence="4">
    <location>
        <begin position="210"/>
        <end position="408"/>
    </location>
</feature>
<dbReference type="PANTHER" id="PTHR30349">
    <property type="entry name" value="PHAGE INTEGRASE-RELATED"/>
    <property type="match status" value="1"/>
</dbReference>
<dbReference type="GO" id="GO:0003677">
    <property type="term" value="F:DNA binding"/>
    <property type="evidence" value="ECO:0007669"/>
    <property type="project" value="UniProtKB-UniRule"/>
</dbReference>
<dbReference type="EMBL" id="JACOPF010000002">
    <property type="protein sequence ID" value="MBC5689259.1"/>
    <property type="molecule type" value="Genomic_DNA"/>
</dbReference>
<dbReference type="Gene3D" id="1.10.443.10">
    <property type="entry name" value="Intergrase catalytic core"/>
    <property type="match status" value="1"/>
</dbReference>
<sequence length="412" mass="47957">MSTYIIPELTNDQKQLHTSIMYLQLYITNAKLSTAEMAHYIEMTKKQKERLVKEIYFKNKRKKEFYTCADGRVKSYNPQFIAPDEESLINKLYDFYFCNTFKAVYKDWLKYRADTKIVSGKTIEEDIGIWTRFIEHSELSNMQVIDIKPKHVMKLFDEWTGNGRITRKDFNNRKAVLNGIFSYAVLNELIDFNPVLSLSCNHLRFRLPTAEKKAYTIAEREALLAYLKTLEPDAYILAIMLAFYGVFRIGEIKALTWDKTDSGMITIQHQLVEERTLQNDMTLGKPKRVLKNPKGNPVYSIRTEMLPHEGIQVLEKMKSLNPDGEYLFMFNGRPLTTETFNRRLKKYCTATGIPYLSSHKIRFTSASMLYNAGMKAIDIQPLLGHSTLTMTEHYIGQRVVERDTSQMSQILT</sequence>
<dbReference type="GO" id="GO:0015074">
    <property type="term" value="P:DNA integration"/>
    <property type="evidence" value="ECO:0007669"/>
    <property type="project" value="InterPro"/>
</dbReference>
<dbReference type="GO" id="GO:0006310">
    <property type="term" value="P:DNA recombination"/>
    <property type="evidence" value="ECO:0007669"/>
    <property type="project" value="UniProtKB-KW"/>
</dbReference>
<dbReference type="Pfam" id="PF00589">
    <property type="entry name" value="Phage_integrase"/>
    <property type="match status" value="1"/>
</dbReference>
<protein>
    <submittedName>
        <fullName evidence="6">Tyrosine-type recombinase/integrase</fullName>
    </submittedName>
</protein>
<evidence type="ECO:0000256" key="1">
    <source>
        <dbReference type="ARBA" id="ARBA00023125"/>
    </source>
</evidence>
<evidence type="ECO:0000256" key="2">
    <source>
        <dbReference type="ARBA" id="ARBA00023172"/>
    </source>
</evidence>
<dbReference type="Gene3D" id="1.10.150.130">
    <property type="match status" value="1"/>
</dbReference>
<dbReference type="RefSeq" id="WP_186875934.1">
    <property type="nucleotide sequence ID" value="NZ_JACOPF010000002.1"/>
</dbReference>